<dbReference type="AlphaFoldDB" id="A0A7S1YSW1"/>
<accession>A0A7S1YSW1</accession>
<feature type="chain" id="PRO_5031109126" evidence="1">
    <location>
        <begin position="24"/>
        <end position="172"/>
    </location>
</feature>
<name>A0A7S1YSW1_TRICV</name>
<keyword evidence="1" id="KW-0732">Signal</keyword>
<reference evidence="2" key="1">
    <citation type="submission" date="2021-01" db="EMBL/GenBank/DDBJ databases">
        <authorList>
            <person name="Corre E."/>
            <person name="Pelletier E."/>
            <person name="Niang G."/>
            <person name="Scheremetjew M."/>
            <person name="Finn R."/>
            <person name="Kale V."/>
            <person name="Holt S."/>
            <person name="Cochrane G."/>
            <person name="Meng A."/>
            <person name="Brown T."/>
            <person name="Cohen L."/>
        </authorList>
    </citation>
    <scope>NUCLEOTIDE SEQUENCE</scope>
    <source>
        <strain evidence="2">Grunow 1884</strain>
    </source>
</reference>
<proteinExistence type="predicted"/>
<organism evidence="2">
    <name type="scientific">Trieres chinensis</name>
    <name type="common">Marine centric diatom</name>
    <name type="synonym">Odontella sinensis</name>
    <dbReference type="NCBI Taxonomy" id="1514140"/>
    <lineage>
        <taxon>Eukaryota</taxon>
        <taxon>Sar</taxon>
        <taxon>Stramenopiles</taxon>
        <taxon>Ochrophyta</taxon>
        <taxon>Bacillariophyta</taxon>
        <taxon>Mediophyceae</taxon>
        <taxon>Biddulphiophycidae</taxon>
        <taxon>Eupodiscales</taxon>
        <taxon>Parodontellaceae</taxon>
        <taxon>Trieres</taxon>
    </lineage>
</organism>
<dbReference type="EMBL" id="HBGO01000262">
    <property type="protein sequence ID" value="CAD9318680.1"/>
    <property type="molecule type" value="Transcribed_RNA"/>
</dbReference>
<gene>
    <name evidence="2" type="ORF">OSIN01602_LOCUS115</name>
</gene>
<evidence type="ECO:0000256" key="1">
    <source>
        <dbReference type="SAM" id="SignalP"/>
    </source>
</evidence>
<sequence length="172" mass="18795">MKPMPSRLSAILVLSTSLSSAYTLLPQSISSARRAGRIAESSAPLLQALPTPEESAQALTDYMAKAHEEKIRAVAAAEAKSKDRIKELEIEVADLKEQLASQSIPTEGAHRDGSYEFPATNKALAEKVRSYQAFVKDYVVKAQMQKMEAVAAAERKVRAECEEKMRRLMGGA</sequence>
<protein>
    <submittedName>
        <fullName evidence="2">Uncharacterized protein</fullName>
    </submittedName>
</protein>
<feature type="signal peptide" evidence="1">
    <location>
        <begin position="1"/>
        <end position="23"/>
    </location>
</feature>
<evidence type="ECO:0000313" key="2">
    <source>
        <dbReference type="EMBL" id="CAD9318680.1"/>
    </source>
</evidence>